<gene>
    <name evidence="9" type="ORF">AN963_06685</name>
</gene>
<evidence type="ECO:0000256" key="4">
    <source>
        <dbReference type="ARBA" id="ARBA00022827"/>
    </source>
</evidence>
<dbReference type="PANTHER" id="PTHR43884:SF12">
    <property type="entry name" value="ISOVALERYL-COA DEHYDROGENASE, MITOCHONDRIAL-RELATED"/>
    <property type="match status" value="1"/>
</dbReference>
<sequence length="392" mass="43795">MSTTAAHDSHKTTRPYLTEEHQMFRESLRKFLEKEVEPHFEKWEADEFIPRSYWDRMGENGFLCPQVAPEYGGLGLDFGFSIVLAEEIGKVGGGLGGPGLHSSIVVPYLESFGTEEQKQMYLPKCISGEIVTAIAMTEPAAGSDVAGIRTTAIRQGDHYIVNGEKTFITNGIHADLVIVAVKTDPKATPAHRGVSLLLVDRDTPGFSRGKKLKKIGLRSQDTAELIFEDAKVPVSQLLGEEGKGFYYLMHKLQQERILAATGALVAAEDMLDLTIQYVKQRQAFGRTISTFQNTQFEIAEMATDVQMARTFVDDLIVRHMQGQDVVTQTSMAKWWITDMARRMAPRCMQLHGGYGFMEEYKIARRYRDIAVSPIFAGSNEIMKVIIAKNFGL</sequence>
<evidence type="ECO:0000256" key="3">
    <source>
        <dbReference type="ARBA" id="ARBA00022630"/>
    </source>
</evidence>
<proteinExistence type="inferred from homology"/>
<dbReference type="EMBL" id="LJJB01000007">
    <property type="protein sequence ID" value="KQL49431.1"/>
    <property type="molecule type" value="Genomic_DNA"/>
</dbReference>
<evidence type="ECO:0000256" key="1">
    <source>
        <dbReference type="ARBA" id="ARBA00001974"/>
    </source>
</evidence>
<dbReference type="SUPFAM" id="SSF47203">
    <property type="entry name" value="Acyl-CoA dehydrogenase C-terminal domain-like"/>
    <property type="match status" value="1"/>
</dbReference>
<dbReference type="Pfam" id="PF02770">
    <property type="entry name" value="Acyl-CoA_dh_M"/>
    <property type="match status" value="1"/>
</dbReference>
<keyword evidence="3 5" id="KW-0285">Flavoprotein</keyword>
<keyword evidence="4 5" id="KW-0274">FAD</keyword>
<dbReference type="Gene3D" id="1.20.140.10">
    <property type="entry name" value="Butyryl-CoA Dehydrogenase, subunit A, domain 3"/>
    <property type="match status" value="1"/>
</dbReference>
<evidence type="ECO:0000256" key="5">
    <source>
        <dbReference type="RuleBase" id="RU362125"/>
    </source>
</evidence>
<dbReference type="SUPFAM" id="SSF56645">
    <property type="entry name" value="Acyl-CoA dehydrogenase NM domain-like"/>
    <property type="match status" value="1"/>
</dbReference>
<reference evidence="9 10" key="1">
    <citation type="submission" date="2015-09" db="EMBL/GenBank/DDBJ databases">
        <title>Genome sequencing project for genomic taxonomy and phylogenomics of Bacillus-like bacteria.</title>
        <authorList>
            <person name="Liu B."/>
            <person name="Wang J."/>
            <person name="Zhu Y."/>
            <person name="Liu G."/>
            <person name="Chen Q."/>
            <person name="Chen Z."/>
            <person name="Lan J."/>
            <person name="Che J."/>
            <person name="Ge C."/>
            <person name="Shi H."/>
            <person name="Pan Z."/>
            <person name="Liu X."/>
        </authorList>
    </citation>
    <scope>NUCLEOTIDE SEQUENCE [LARGE SCALE GENOMIC DNA]</scope>
    <source>
        <strain evidence="9 10">DSM 8552</strain>
    </source>
</reference>
<dbReference type="InterPro" id="IPR009075">
    <property type="entry name" value="AcylCo_DH/oxidase_C"/>
</dbReference>
<dbReference type="PROSITE" id="PS00072">
    <property type="entry name" value="ACYL_COA_DH_1"/>
    <property type="match status" value="1"/>
</dbReference>
<evidence type="ECO:0000259" key="6">
    <source>
        <dbReference type="Pfam" id="PF00441"/>
    </source>
</evidence>
<comment type="caution">
    <text evidence="9">The sequence shown here is derived from an EMBL/GenBank/DDBJ whole genome shotgun (WGS) entry which is preliminary data.</text>
</comment>
<feature type="domain" description="Acyl-CoA dehydrogenase/oxidase N-terminal" evidence="8">
    <location>
        <begin position="18"/>
        <end position="129"/>
    </location>
</feature>
<accession>A0ABR5NCZ3</accession>
<dbReference type="InterPro" id="IPR013786">
    <property type="entry name" value="AcylCoA_DH/ox_N"/>
</dbReference>
<evidence type="ECO:0000313" key="10">
    <source>
        <dbReference type="Proteomes" id="UP000051063"/>
    </source>
</evidence>
<dbReference type="PROSITE" id="PS00073">
    <property type="entry name" value="ACYL_COA_DH_2"/>
    <property type="match status" value="1"/>
</dbReference>
<protein>
    <submittedName>
        <fullName evidence="9">Acyl-CoA dehydrogenase</fullName>
    </submittedName>
</protein>
<dbReference type="InterPro" id="IPR009100">
    <property type="entry name" value="AcylCoA_DH/oxidase_NM_dom_sf"/>
</dbReference>
<name>A0ABR5NCZ3_BRECH</name>
<organism evidence="9 10">
    <name type="scientific">Brevibacillus choshinensis</name>
    <dbReference type="NCBI Taxonomy" id="54911"/>
    <lineage>
        <taxon>Bacteria</taxon>
        <taxon>Bacillati</taxon>
        <taxon>Bacillota</taxon>
        <taxon>Bacilli</taxon>
        <taxon>Bacillales</taxon>
        <taxon>Paenibacillaceae</taxon>
        <taxon>Brevibacillus</taxon>
    </lineage>
</organism>
<evidence type="ECO:0000259" key="8">
    <source>
        <dbReference type="Pfam" id="PF02771"/>
    </source>
</evidence>
<dbReference type="Pfam" id="PF00441">
    <property type="entry name" value="Acyl-CoA_dh_1"/>
    <property type="match status" value="1"/>
</dbReference>
<dbReference type="Proteomes" id="UP000051063">
    <property type="component" value="Unassembled WGS sequence"/>
</dbReference>
<dbReference type="Gene3D" id="2.40.110.10">
    <property type="entry name" value="Butyryl-CoA Dehydrogenase, subunit A, domain 2"/>
    <property type="match status" value="1"/>
</dbReference>
<keyword evidence="5" id="KW-0560">Oxidoreductase</keyword>
<keyword evidence="10" id="KW-1185">Reference proteome</keyword>
<dbReference type="RefSeq" id="WP_055743732.1">
    <property type="nucleotide sequence ID" value="NZ_LJJB01000007.1"/>
</dbReference>
<evidence type="ECO:0000313" key="9">
    <source>
        <dbReference type="EMBL" id="KQL49431.1"/>
    </source>
</evidence>
<evidence type="ECO:0000256" key="2">
    <source>
        <dbReference type="ARBA" id="ARBA00009347"/>
    </source>
</evidence>
<dbReference type="Gene3D" id="1.10.540.10">
    <property type="entry name" value="Acyl-CoA dehydrogenase/oxidase, N-terminal domain"/>
    <property type="match status" value="1"/>
</dbReference>
<comment type="cofactor">
    <cofactor evidence="1 5">
        <name>FAD</name>
        <dbReference type="ChEBI" id="CHEBI:57692"/>
    </cofactor>
</comment>
<dbReference type="InterPro" id="IPR006091">
    <property type="entry name" value="Acyl-CoA_Oxase/DH_mid-dom"/>
</dbReference>
<dbReference type="InterPro" id="IPR037069">
    <property type="entry name" value="AcylCoA_DH/ox_N_sf"/>
</dbReference>
<dbReference type="InterPro" id="IPR006089">
    <property type="entry name" value="Acyl-CoA_DH_CS"/>
</dbReference>
<dbReference type="PANTHER" id="PTHR43884">
    <property type="entry name" value="ACYL-COA DEHYDROGENASE"/>
    <property type="match status" value="1"/>
</dbReference>
<dbReference type="InterPro" id="IPR036250">
    <property type="entry name" value="AcylCo_DH-like_C"/>
</dbReference>
<feature type="domain" description="Acyl-CoA dehydrogenase/oxidase C-terminal" evidence="6">
    <location>
        <begin position="242"/>
        <end position="389"/>
    </location>
</feature>
<dbReference type="Pfam" id="PF02771">
    <property type="entry name" value="Acyl-CoA_dh_N"/>
    <property type="match status" value="1"/>
</dbReference>
<comment type="similarity">
    <text evidence="2 5">Belongs to the acyl-CoA dehydrogenase family.</text>
</comment>
<feature type="domain" description="Acyl-CoA oxidase/dehydrogenase middle" evidence="7">
    <location>
        <begin position="133"/>
        <end position="229"/>
    </location>
</feature>
<evidence type="ECO:0000259" key="7">
    <source>
        <dbReference type="Pfam" id="PF02770"/>
    </source>
</evidence>
<dbReference type="InterPro" id="IPR046373">
    <property type="entry name" value="Acyl-CoA_Oxase/DH_mid-dom_sf"/>
</dbReference>